<dbReference type="GO" id="GO:0004672">
    <property type="term" value="F:protein kinase activity"/>
    <property type="evidence" value="ECO:0007669"/>
    <property type="project" value="InterPro"/>
</dbReference>
<dbReference type="Pfam" id="PF00069">
    <property type="entry name" value="Pkinase"/>
    <property type="match status" value="1"/>
</dbReference>
<feature type="region of interest" description="Disordered" evidence="1">
    <location>
        <begin position="745"/>
        <end position="794"/>
    </location>
</feature>
<evidence type="ECO:0000259" key="2">
    <source>
        <dbReference type="PROSITE" id="PS50011"/>
    </source>
</evidence>
<feature type="region of interest" description="Disordered" evidence="1">
    <location>
        <begin position="634"/>
        <end position="694"/>
    </location>
</feature>
<dbReference type="PANTHER" id="PTHR12984:SF6">
    <property type="entry name" value="SCY1-LIKE PROTEIN 2"/>
    <property type="match status" value="1"/>
</dbReference>
<protein>
    <recommendedName>
        <fullName evidence="2">Protein kinase domain-containing protein</fullName>
    </recommendedName>
</protein>
<feature type="compositionally biased region" description="Low complexity" evidence="1">
    <location>
        <begin position="771"/>
        <end position="786"/>
    </location>
</feature>
<dbReference type="STRING" id="3694.B9I5H6"/>
<evidence type="ECO:0000313" key="4">
    <source>
        <dbReference type="Proteomes" id="UP000006729"/>
    </source>
</evidence>
<dbReference type="SUPFAM" id="SSF48371">
    <property type="entry name" value="ARM repeat"/>
    <property type="match status" value="1"/>
</dbReference>
<dbReference type="InterPro" id="IPR016024">
    <property type="entry name" value="ARM-type_fold"/>
</dbReference>
<dbReference type="Gene3D" id="1.25.10.10">
    <property type="entry name" value="Leucine-rich Repeat Variant"/>
    <property type="match status" value="1"/>
</dbReference>
<dbReference type="OrthoDB" id="79687at2759"/>
<sequence>MSLNMKTFTQALAKTAAVIEKTVQTTVQEVTGPKPLQDYDLLHQIGSAGPGLAWKLYSAKAARESTRTHQYPTVCVWVLDKKALSEARARAGLTKVAEDTFLDVIRADAARLVRIRHPGVVHVVQALDENKNAMAMVTEPLFASVANAIGNLENVGKVPKELKGMEMGLLEVKHGLLQIAESLDFLHNNAHLIHRAISPENILITSSGAWKLGGFGFAITTDQASGDLASSQAFHYAEYDDEDSMLPLQPSLNYIAPELVRSKAPSAGCSSDIFSFGCLAYQLIAHKPLFDCHNNVKMYMNTLNYLSSAAFSSIPPELVPDLQKMLSANESFRPTAMDFTGSPFFRNDTRLRALRFLDHMLERDNMQKSEFLKALSDMWKDFDTRVLRYKVLPPLCAELRNMVMQPMILPMVLTIAESQDKIDFELSTLPALIPVLSTAAGETLLLLVKHAELVINKTSQDNLISHVLPLLVRAYDDTDPRIQEEVLRKSSFLAKQLDVQLVKQAILPRVHGLALKTTVAAVRVNALLCFGDLVSTLDKHAILDILQTIQRCTAVDRTPPTLMCTLGVANSILKQHGVEFVTEHVLPLLTPLLTAQQLNVQQFAKYMLFVKDILRMIEEKRGVTVTDSGIPEVKSSSFPNGIQPQASSKTSGTVAPAAKGSTSWDEDWGPVSKGSATAHRALASNSSPTPSISANQPVQLTFLQSESPMTSAVSSRQTAVSCPPIDIEWPPRASSTVTQLDIGSKQMDAGATSTSSFNEIDPFADWPPRPSGTSSGSGASNNGTTGLQPNSYSSNLITNTPDIMNFQNKGNISWAFNNQSSLDPLKPNQGTSAVNSGSLNSGPNPQSSIGFLKQNQNTSTLGSYNHTKPTDLGSIFGSSKNEQTAIKLAPPPSSAVGRGRGRGRGRGGTSTLRSSHAKPQSEQPPLLDLL</sequence>
<reference evidence="3 4" key="1">
    <citation type="journal article" date="2006" name="Science">
        <title>The genome of black cottonwood, Populus trichocarpa (Torr. &amp; Gray).</title>
        <authorList>
            <person name="Tuskan G.A."/>
            <person name="Difazio S."/>
            <person name="Jansson S."/>
            <person name="Bohlmann J."/>
            <person name="Grigoriev I."/>
            <person name="Hellsten U."/>
            <person name="Putnam N."/>
            <person name="Ralph S."/>
            <person name="Rombauts S."/>
            <person name="Salamov A."/>
            <person name="Schein J."/>
            <person name="Sterck L."/>
            <person name="Aerts A."/>
            <person name="Bhalerao R.R."/>
            <person name="Bhalerao R.P."/>
            <person name="Blaudez D."/>
            <person name="Boerjan W."/>
            <person name="Brun A."/>
            <person name="Brunner A."/>
            <person name="Busov V."/>
            <person name="Campbell M."/>
            <person name="Carlson J."/>
            <person name="Chalot M."/>
            <person name="Chapman J."/>
            <person name="Chen G.L."/>
            <person name="Cooper D."/>
            <person name="Coutinho P.M."/>
            <person name="Couturier J."/>
            <person name="Covert S."/>
            <person name="Cronk Q."/>
            <person name="Cunningham R."/>
            <person name="Davis J."/>
            <person name="Degroeve S."/>
            <person name="Dejardin A."/>
            <person name="Depamphilis C."/>
            <person name="Detter J."/>
            <person name="Dirks B."/>
            <person name="Dubchak I."/>
            <person name="Duplessis S."/>
            <person name="Ehlting J."/>
            <person name="Ellis B."/>
            <person name="Gendler K."/>
            <person name="Goodstein D."/>
            <person name="Gribskov M."/>
            <person name="Grimwood J."/>
            <person name="Groover A."/>
            <person name="Gunter L."/>
            <person name="Hamberger B."/>
            <person name="Heinze B."/>
            <person name="Helariutta Y."/>
            <person name="Henrissat B."/>
            <person name="Holligan D."/>
            <person name="Holt R."/>
            <person name="Huang W."/>
            <person name="Islam-Faridi N."/>
            <person name="Jones S."/>
            <person name="Jones-Rhoades M."/>
            <person name="Jorgensen R."/>
            <person name="Joshi C."/>
            <person name="Kangasjarvi J."/>
            <person name="Karlsson J."/>
            <person name="Kelleher C."/>
            <person name="Kirkpatrick R."/>
            <person name="Kirst M."/>
            <person name="Kohler A."/>
            <person name="Kalluri U."/>
            <person name="Larimer F."/>
            <person name="Leebens-Mack J."/>
            <person name="Leple J.C."/>
            <person name="Locascio P."/>
            <person name="Lou Y."/>
            <person name="Lucas S."/>
            <person name="Martin F."/>
            <person name="Montanini B."/>
            <person name="Napoli C."/>
            <person name="Nelson D.R."/>
            <person name="Nelson C."/>
            <person name="Nieminen K."/>
            <person name="Nilsson O."/>
            <person name="Pereda V."/>
            <person name="Peter G."/>
            <person name="Philippe R."/>
            <person name="Pilate G."/>
            <person name="Poliakov A."/>
            <person name="Razumovskaya J."/>
            <person name="Richardson P."/>
            <person name="Rinaldi C."/>
            <person name="Ritland K."/>
            <person name="Rouze P."/>
            <person name="Ryaboy D."/>
            <person name="Schmutz J."/>
            <person name="Schrader J."/>
            <person name="Segerman B."/>
            <person name="Shin H."/>
            <person name="Siddiqui A."/>
            <person name="Sterky F."/>
            <person name="Terry A."/>
            <person name="Tsai C.J."/>
            <person name="Uberbacher E."/>
            <person name="Unneberg P."/>
            <person name="Vahala J."/>
            <person name="Wall K."/>
            <person name="Wessler S."/>
            <person name="Yang G."/>
            <person name="Yin T."/>
            <person name="Douglas C."/>
            <person name="Marra M."/>
            <person name="Sandberg G."/>
            <person name="Van de Peer Y."/>
            <person name="Rokhsar D."/>
        </authorList>
    </citation>
    <scope>NUCLEOTIDE SEQUENCE [LARGE SCALE GENOMIC DNA]</scope>
    <source>
        <strain evidence="4">cv. Nisqually</strain>
    </source>
</reference>
<dbReference type="Proteomes" id="UP000006729">
    <property type="component" value="Chromosome 13"/>
</dbReference>
<dbReference type="eggNOG" id="KOG2137">
    <property type="taxonomic scope" value="Eukaryota"/>
</dbReference>
<dbReference type="SUPFAM" id="SSF56112">
    <property type="entry name" value="Protein kinase-like (PK-like)"/>
    <property type="match status" value="1"/>
</dbReference>
<evidence type="ECO:0000313" key="3">
    <source>
        <dbReference type="EMBL" id="PNT07625.1"/>
    </source>
</evidence>
<evidence type="ECO:0000256" key="1">
    <source>
        <dbReference type="SAM" id="MobiDB-lite"/>
    </source>
</evidence>
<feature type="domain" description="Protein kinase" evidence="2">
    <location>
        <begin position="39"/>
        <end position="345"/>
    </location>
</feature>
<dbReference type="AlphaFoldDB" id="B9I5H6"/>
<dbReference type="CDD" id="cd14011">
    <property type="entry name" value="PK_SCY1_like"/>
    <property type="match status" value="1"/>
</dbReference>
<dbReference type="Gene3D" id="1.10.510.10">
    <property type="entry name" value="Transferase(Phosphotransferase) domain 1"/>
    <property type="match status" value="1"/>
</dbReference>
<dbReference type="PANTHER" id="PTHR12984">
    <property type="entry name" value="SCY1-RELATED S/T PROTEIN KINASE-LIKE"/>
    <property type="match status" value="1"/>
</dbReference>
<dbReference type="InParanoid" id="B9I5H6"/>
<dbReference type="InterPro" id="IPR051177">
    <property type="entry name" value="CIK-Related_Protein"/>
</dbReference>
<dbReference type="PROSITE" id="PS50011">
    <property type="entry name" value="PROTEIN_KINASE_DOM"/>
    <property type="match status" value="1"/>
</dbReference>
<dbReference type="EMBL" id="CM009302">
    <property type="protein sequence ID" value="PNT07625.1"/>
    <property type="molecule type" value="Genomic_DNA"/>
</dbReference>
<organism evidence="3 4">
    <name type="scientific">Populus trichocarpa</name>
    <name type="common">Western balsam poplar</name>
    <name type="synonym">Populus balsamifera subsp. trichocarpa</name>
    <dbReference type="NCBI Taxonomy" id="3694"/>
    <lineage>
        <taxon>Eukaryota</taxon>
        <taxon>Viridiplantae</taxon>
        <taxon>Streptophyta</taxon>
        <taxon>Embryophyta</taxon>
        <taxon>Tracheophyta</taxon>
        <taxon>Spermatophyta</taxon>
        <taxon>Magnoliopsida</taxon>
        <taxon>eudicotyledons</taxon>
        <taxon>Gunneridae</taxon>
        <taxon>Pentapetalae</taxon>
        <taxon>rosids</taxon>
        <taxon>fabids</taxon>
        <taxon>Malpighiales</taxon>
        <taxon>Salicaceae</taxon>
        <taxon>Saliceae</taxon>
        <taxon>Populus</taxon>
    </lineage>
</organism>
<dbReference type="HOGENOM" id="CLU_127345_0_0_1"/>
<accession>B9I5H6</accession>
<feature type="compositionally biased region" description="Polar residues" evidence="1">
    <location>
        <begin position="820"/>
        <end position="867"/>
    </location>
</feature>
<name>B9I5H6_POPTR</name>
<keyword evidence="4" id="KW-1185">Reference proteome</keyword>
<dbReference type="InterPro" id="IPR000719">
    <property type="entry name" value="Prot_kinase_dom"/>
</dbReference>
<dbReference type="GO" id="GO:0005524">
    <property type="term" value="F:ATP binding"/>
    <property type="evidence" value="ECO:0007669"/>
    <property type="project" value="InterPro"/>
</dbReference>
<dbReference type="SMART" id="SM00220">
    <property type="entry name" value="S_TKc"/>
    <property type="match status" value="1"/>
</dbReference>
<feature type="compositionally biased region" description="Polar residues" evidence="1">
    <location>
        <begin position="909"/>
        <end position="923"/>
    </location>
</feature>
<gene>
    <name evidence="3" type="ORF">POPTR_013G098700</name>
</gene>
<dbReference type="FunCoup" id="B9I5H6">
    <property type="interactions" value="4929"/>
</dbReference>
<feature type="region of interest" description="Disordered" evidence="1">
    <location>
        <begin position="820"/>
        <end position="930"/>
    </location>
</feature>
<feature type="compositionally biased region" description="Polar residues" evidence="1">
    <location>
        <begin position="634"/>
        <end position="653"/>
    </location>
</feature>
<proteinExistence type="predicted"/>
<dbReference type="KEGG" id="pop:7494405"/>
<feature type="compositionally biased region" description="Polar residues" evidence="1">
    <location>
        <begin position="683"/>
        <end position="694"/>
    </location>
</feature>
<dbReference type="InterPro" id="IPR011009">
    <property type="entry name" value="Kinase-like_dom_sf"/>
</dbReference>
<dbReference type="InterPro" id="IPR011989">
    <property type="entry name" value="ARM-like"/>
</dbReference>